<evidence type="ECO:0000313" key="3">
    <source>
        <dbReference type="Proteomes" id="UP000699462"/>
    </source>
</evidence>
<feature type="region of interest" description="Disordered" evidence="1">
    <location>
        <begin position="1"/>
        <end position="20"/>
    </location>
</feature>
<protein>
    <recommendedName>
        <fullName evidence="4">PRKR-interacting protein 1</fullName>
    </recommendedName>
</protein>
<dbReference type="PANTHER" id="PTHR13507">
    <property type="entry name" value="PRKR-INTERACTING PROTEIN 1"/>
    <property type="match status" value="1"/>
</dbReference>
<sequence length="157" mass="18340">MSRYRKPDDEEAVNSVDPEGIKRGEYKKMDTYDFVRRDIERFVTHPEEAIICPELLKSKDVKPPPDFVRNVWGSAAGVGSGDFHIYRGIRRREYARLESIENAAEEERLNREFQERQRMLDEISAAKTAKKRQKRQKKKSKHIDKSGKTKTDESNAP</sequence>
<accession>A0A8T0D4W0</accession>
<dbReference type="GO" id="GO:0003725">
    <property type="term" value="F:double-stranded RNA binding"/>
    <property type="evidence" value="ECO:0007669"/>
    <property type="project" value="InterPro"/>
</dbReference>
<organism evidence="2 3">
    <name type="scientific">Paragonimus westermani</name>
    <dbReference type="NCBI Taxonomy" id="34504"/>
    <lineage>
        <taxon>Eukaryota</taxon>
        <taxon>Metazoa</taxon>
        <taxon>Spiralia</taxon>
        <taxon>Lophotrochozoa</taxon>
        <taxon>Platyhelminthes</taxon>
        <taxon>Trematoda</taxon>
        <taxon>Digenea</taxon>
        <taxon>Plagiorchiida</taxon>
        <taxon>Troglotremata</taxon>
        <taxon>Troglotrematidae</taxon>
        <taxon>Paragonimus</taxon>
    </lineage>
</organism>
<evidence type="ECO:0008006" key="4">
    <source>
        <dbReference type="Google" id="ProtNLM"/>
    </source>
</evidence>
<evidence type="ECO:0000313" key="2">
    <source>
        <dbReference type="EMBL" id="KAF8562893.1"/>
    </source>
</evidence>
<feature type="compositionally biased region" description="Basic and acidic residues" evidence="1">
    <location>
        <begin position="143"/>
        <end position="157"/>
    </location>
</feature>
<dbReference type="InterPro" id="IPR009548">
    <property type="entry name" value="Prkrip1"/>
</dbReference>
<reference evidence="2 3" key="1">
    <citation type="submission" date="2019-07" db="EMBL/GenBank/DDBJ databases">
        <title>Annotation for the trematode Paragonimus westermani.</title>
        <authorList>
            <person name="Choi Y.-J."/>
        </authorList>
    </citation>
    <scope>NUCLEOTIDE SEQUENCE [LARGE SCALE GENOMIC DNA]</scope>
    <source>
        <strain evidence="2">180907_Pwestermani</strain>
    </source>
</reference>
<dbReference type="GO" id="GO:0005730">
    <property type="term" value="C:nucleolus"/>
    <property type="evidence" value="ECO:0007669"/>
    <property type="project" value="TreeGrafter"/>
</dbReference>
<dbReference type="Pfam" id="PF06658">
    <property type="entry name" value="DUF1168"/>
    <property type="match status" value="1"/>
</dbReference>
<dbReference type="AlphaFoldDB" id="A0A8T0D4W0"/>
<feature type="compositionally biased region" description="Basic residues" evidence="1">
    <location>
        <begin position="128"/>
        <end position="142"/>
    </location>
</feature>
<feature type="region of interest" description="Disordered" evidence="1">
    <location>
        <begin position="121"/>
        <end position="157"/>
    </location>
</feature>
<dbReference type="GO" id="GO:0019901">
    <property type="term" value="F:protein kinase binding"/>
    <property type="evidence" value="ECO:0007669"/>
    <property type="project" value="TreeGrafter"/>
</dbReference>
<dbReference type="Proteomes" id="UP000699462">
    <property type="component" value="Unassembled WGS sequence"/>
</dbReference>
<dbReference type="GO" id="GO:0004860">
    <property type="term" value="F:protein kinase inhibitor activity"/>
    <property type="evidence" value="ECO:0007669"/>
    <property type="project" value="TreeGrafter"/>
</dbReference>
<keyword evidence="3" id="KW-1185">Reference proteome</keyword>
<gene>
    <name evidence="2" type="ORF">P879_11475</name>
</gene>
<name>A0A8T0D4W0_9TREM</name>
<dbReference type="PANTHER" id="PTHR13507:SF0">
    <property type="entry name" value="PRKR-INTERACTING PROTEIN 1"/>
    <property type="match status" value="1"/>
</dbReference>
<comment type="caution">
    <text evidence="2">The sequence shown here is derived from an EMBL/GenBank/DDBJ whole genome shotgun (WGS) entry which is preliminary data.</text>
</comment>
<proteinExistence type="predicted"/>
<evidence type="ECO:0000256" key="1">
    <source>
        <dbReference type="SAM" id="MobiDB-lite"/>
    </source>
</evidence>
<dbReference type="OrthoDB" id="10067079at2759"/>
<dbReference type="EMBL" id="JTDF01016150">
    <property type="protein sequence ID" value="KAF8562893.1"/>
    <property type="molecule type" value="Genomic_DNA"/>
</dbReference>